<sequence>MIFINISKKLCILNISYISKFENFIFKSFLITNTNNRNIITYLRSR</sequence>
<evidence type="ECO:0000313" key="1">
    <source>
        <dbReference type="EMBL" id="DAE11658.1"/>
    </source>
</evidence>
<name>A0A8S5PXQ0_9CAUD</name>
<proteinExistence type="predicted"/>
<accession>A0A8S5PXQ0</accession>
<reference evidence="1" key="1">
    <citation type="journal article" date="2021" name="Proc. Natl. Acad. Sci. U.S.A.">
        <title>A Catalog of Tens of Thousands of Viruses from Human Metagenomes Reveals Hidden Associations with Chronic Diseases.</title>
        <authorList>
            <person name="Tisza M.J."/>
            <person name="Buck C.B."/>
        </authorList>
    </citation>
    <scope>NUCLEOTIDE SEQUENCE</scope>
    <source>
        <strain evidence="1">Ct2vX3</strain>
    </source>
</reference>
<organism evidence="1">
    <name type="scientific">Siphoviridae sp. ct2vX3</name>
    <dbReference type="NCBI Taxonomy" id="2825318"/>
    <lineage>
        <taxon>Viruses</taxon>
        <taxon>Duplodnaviria</taxon>
        <taxon>Heunggongvirae</taxon>
        <taxon>Uroviricota</taxon>
        <taxon>Caudoviricetes</taxon>
    </lineage>
</organism>
<dbReference type="EMBL" id="BK015535">
    <property type="protein sequence ID" value="DAE11658.1"/>
    <property type="molecule type" value="Genomic_DNA"/>
</dbReference>
<protein>
    <submittedName>
        <fullName evidence="1">Uncharacterized protein</fullName>
    </submittedName>
</protein>